<dbReference type="InterPro" id="IPR001214">
    <property type="entry name" value="SET_dom"/>
</dbReference>
<keyword evidence="1" id="KW-0489">Methyltransferase</keyword>
<evidence type="ECO:0000256" key="3">
    <source>
        <dbReference type="ARBA" id="ARBA00022691"/>
    </source>
</evidence>
<dbReference type="EMBL" id="MU069460">
    <property type="protein sequence ID" value="KAF5842505.1"/>
    <property type="molecule type" value="Genomic_DNA"/>
</dbReference>
<feature type="domain" description="SET" evidence="6">
    <location>
        <begin position="1"/>
        <end position="115"/>
    </location>
</feature>
<comment type="caution">
    <text evidence="8">The sequence shown here is derived from an EMBL/GenBank/DDBJ whole genome shotgun (WGS) entry which is preliminary data.</text>
</comment>
<keyword evidence="2" id="KW-0808">Transferase</keyword>
<evidence type="ECO:0000256" key="2">
    <source>
        <dbReference type="ARBA" id="ARBA00022679"/>
    </source>
</evidence>
<evidence type="ECO:0000256" key="4">
    <source>
        <dbReference type="ARBA" id="ARBA00023015"/>
    </source>
</evidence>
<dbReference type="Pfam" id="PF00856">
    <property type="entry name" value="SET"/>
    <property type="match status" value="1"/>
</dbReference>
<evidence type="ECO:0000256" key="5">
    <source>
        <dbReference type="ARBA" id="ARBA00023163"/>
    </source>
</evidence>
<keyword evidence="5" id="KW-0804">Transcription</keyword>
<dbReference type="SMART" id="SM00317">
    <property type="entry name" value="SET"/>
    <property type="match status" value="1"/>
</dbReference>
<keyword evidence="9" id="KW-1185">Reference proteome</keyword>
<dbReference type="PANTHER" id="PTHR45838">
    <property type="entry name" value="HISTONE-LYSINE-N-METHYLTRANSFERASE 2 KMT2 FAMILY MEMBER"/>
    <property type="match status" value="1"/>
</dbReference>
<dbReference type="PANTHER" id="PTHR45838:SF4">
    <property type="entry name" value="HISTONE-LYSINE N-METHYLTRANSFERASE TRITHORAX"/>
    <property type="match status" value="1"/>
</dbReference>
<protein>
    <submittedName>
        <fullName evidence="8">Uncharacterized protein</fullName>
    </submittedName>
</protein>
<dbReference type="SUPFAM" id="SSF82199">
    <property type="entry name" value="SET domain"/>
    <property type="match status" value="1"/>
</dbReference>
<dbReference type="Gene3D" id="2.170.270.10">
    <property type="entry name" value="SET domain"/>
    <property type="match status" value="1"/>
</dbReference>
<accession>A0ABQ7H6L9</accession>
<name>A0ABQ7H6L9_DUNSA</name>
<keyword evidence="3" id="KW-0949">S-adenosyl-L-methionine</keyword>
<gene>
    <name evidence="8" type="ORF">DUNSADRAFT_6749</name>
</gene>
<proteinExistence type="predicted"/>
<dbReference type="Proteomes" id="UP000815325">
    <property type="component" value="Unassembled WGS sequence"/>
</dbReference>
<evidence type="ECO:0000256" key="1">
    <source>
        <dbReference type="ARBA" id="ARBA00022603"/>
    </source>
</evidence>
<evidence type="ECO:0000313" key="8">
    <source>
        <dbReference type="EMBL" id="KAF5842505.1"/>
    </source>
</evidence>
<sequence>MVLSKDDLLGDLQVISAETALGDLIRPEIADVRERLTYNRLVGAGTYIFRLNKDWCVDATRAGNMAHLLNHSCEPNCLSRTISARHPVTGNIADHVVIFAKRDIHAGEELTYDYRFCGEEQLRCNCGSTQCRGLVNEPEKRAAARASE</sequence>
<evidence type="ECO:0000259" key="6">
    <source>
        <dbReference type="PROSITE" id="PS50280"/>
    </source>
</evidence>
<dbReference type="PROSITE" id="PS50280">
    <property type="entry name" value="SET"/>
    <property type="match status" value="1"/>
</dbReference>
<evidence type="ECO:0000259" key="7">
    <source>
        <dbReference type="PROSITE" id="PS50868"/>
    </source>
</evidence>
<dbReference type="PROSITE" id="PS50868">
    <property type="entry name" value="POST_SET"/>
    <property type="match status" value="1"/>
</dbReference>
<keyword evidence="4" id="KW-0805">Transcription regulation</keyword>
<reference evidence="8" key="1">
    <citation type="submission" date="2017-08" db="EMBL/GenBank/DDBJ databases">
        <authorList>
            <person name="Polle J.E."/>
            <person name="Barry K."/>
            <person name="Cushman J."/>
            <person name="Schmutz J."/>
            <person name="Tran D."/>
            <person name="Hathwaick L.T."/>
            <person name="Yim W.C."/>
            <person name="Jenkins J."/>
            <person name="Mckie-Krisberg Z.M."/>
            <person name="Prochnik S."/>
            <person name="Lindquist E."/>
            <person name="Dockter R.B."/>
            <person name="Adam C."/>
            <person name="Molina H."/>
            <person name="Bunkerborg J."/>
            <person name="Jin E."/>
            <person name="Buchheim M."/>
            <person name="Magnuson J."/>
        </authorList>
    </citation>
    <scope>NUCLEOTIDE SEQUENCE</scope>
    <source>
        <strain evidence="8">CCAP 19/18</strain>
    </source>
</reference>
<dbReference type="InterPro" id="IPR003616">
    <property type="entry name" value="Post-SET_dom"/>
</dbReference>
<feature type="domain" description="Post-SET" evidence="7">
    <location>
        <begin position="120"/>
        <end position="136"/>
    </location>
</feature>
<dbReference type="InterPro" id="IPR046341">
    <property type="entry name" value="SET_dom_sf"/>
</dbReference>
<organism evidence="8 9">
    <name type="scientific">Dunaliella salina</name>
    <name type="common">Green alga</name>
    <name type="synonym">Protococcus salinus</name>
    <dbReference type="NCBI Taxonomy" id="3046"/>
    <lineage>
        <taxon>Eukaryota</taxon>
        <taxon>Viridiplantae</taxon>
        <taxon>Chlorophyta</taxon>
        <taxon>core chlorophytes</taxon>
        <taxon>Chlorophyceae</taxon>
        <taxon>CS clade</taxon>
        <taxon>Chlamydomonadales</taxon>
        <taxon>Dunaliellaceae</taxon>
        <taxon>Dunaliella</taxon>
    </lineage>
</organism>
<evidence type="ECO:0000313" key="9">
    <source>
        <dbReference type="Proteomes" id="UP000815325"/>
    </source>
</evidence>